<dbReference type="AlphaFoldDB" id="H6RGC1"/>
<reference evidence="1" key="1">
    <citation type="journal article" date="2012" name="Environ. Microbiol.">
        <title>Genomic content of uncultured Bacteroidetes from contrasting oceanic provinces in the North Atlantic Ocean.</title>
        <authorList>
            <person name="Gomez-Pereira P.R."/>
            <person name="Schuler M."/>
            <person name="Fuchs B.M."/>
            <person name="Bennke C."/>
            <person name="Teeling H."/>
            <person name="Waldmann J."/>
            <person name="Richter M."/>
            <person name="Barbe V."/>
            <person name="Bataille E."/>
            <person name="Glockner F.O."/>
            <person name="Amann R."/>
        </authorList>
    </citation>
    <scope>NUCLEOTIDE SEQUENCE</scope>
</reference>
<proteinExistence type="predicted"/>
<reference evidence="1" key="2">
    <citation type="submission" date="2012-02" db="EMBL/GenBank/DDBJ databases">
        <authorList>
            <person name="Genoscope - CEA"/>
        </authorList>
    </citation>
    <scope>NUCLEOTIDE SEQUENCE</scope>
</reference>
<gene>
    <name evidence="1" type="ORF">VIS_S3CIB80003</name>
</gene>
<sequence length="42" mass="5007">MVVVYFSKININLPFVLGCANSIPRFSVDEEWRFFNIKKLRD</sequence>
<accession>H6RGC1</accession>
<organism evidence="1">
    <name type="scientific">uncultured Flavobacteriia bacterium</name>
    <dbReference type="NCBI Taxonomy" id="212695"/>
    <lineage>
        <taxon>Bacteria</taxon>
        <taxon>Pseudomonadati</taxon>
        <taxon>Bacteroidota</taxon>
        <taxon>Flavobacteriia</taxon>
        <taxon>environmental samples</taxon>
    </lineage>
</organism>
<name>H6RGC1_9BACT</name>
<protein>
    <submittedName>
        <fullName evidence="1">Uncharacterized protein</fullName>
    </submittedName>
</protein>
<evidence type="ECO:0000313" key="1">
    <source>
        <dbReference type="EMBL" id="CCG00082.1"/>
    </source>
</evidence>
<dbReference type="EMBL" id="FO117598">
    <property type="protein sequence ID" value="CCG00082.1"/>
    <property type="molecule type" value="Genomic_DNA"/>
</dbReference>